<dbReference type="RefSeq" id="WP_021367289.1">
    <property type="nucleotide sequence ID" value="NZ_BBYB01000076.1"/>
</dbReference>
<reference evidence="3" key="1">
    <citation type="submission" date="2014-07" db="EMBL/GenBank/DDBJ databases">
        <authorList>
            <person name="Monot Marc"/>
        </authorList>
    </citation>
    <scope>NUCLEOTIDE SEQUENCE</scope>
    <source>
        <strain evidence="4">7032989</strain>
        <strain evidence="2">7032994</strain>
    </source>
</reference>
<sequence length="209" mass="24281">MDEKITKNNYNVPFDYVRKKLKELDPHTISNLSNIPFNNGLNRFTLNFFDRQYIIDYPSGEVWNSNGSLCNNFELKILIVRYLINAKGIPRTNKYVTFKEIPGGNVYYPNFLNRTLSRLSEVFTSQIDKYKLVMEKIGAEKVNMGDLAYRFTYMGNTSMVFILWFGDDEFPPNSNILFDSNIVYYFNAEDLAVVPDTAINAILNKINQL</sequence>
<evidence type="ECO:0000313" key="3">
    <source>
        <dbReference type="EMBL" id="CDS89541.1"/>
    </source>
</evidence>
<name>A0A069AM43_CLODI</name>
<dbReference type="EMBL" id="LK932372">
    <property type="protein sequence ID" value="CDS85040.1"/>
    <property type="molecule type" value="Genomic_DNA"/>
</dbReference>
<proteinExistence type="predicted"/>
<protein>
    <recommendedName>
        <fullName evidence="1">DUF3786 domain-containing protein</fullName>
    </recommendedName>
</protein>
<dbReference type="Pfam" id="PF12654">
    <property type="entry name" value="DUF3786"/>
    <property type="match status" value="1"/>
</dbReference>
<dbReference type="InterPro" id="IPR024264">
    <property type="entry name" value="DUF3786"/>
</dbReference>
<organism evidence="3">
    <name type="scientific">Clostridioides difficile</name>
    <name type="common">Peptoclostridium difficile</name>
    <dbReference type="NCBI Taxonomy" id="1496"/>
    <lineage>
        <taxon>Bacteria</taxon>
        <taxon>Bacillati</taxon>
        <taxon>Bacillota</taxon>
        <taxon>Clostridia</taxon>
        <taxon>Peptostreptococcales</taxon>
        <taxon>Peptostreptococcaceae</taxon>
        <taxon>Clostridioides</taxon>
    </lineage>
</organism>
<evidence type="ECO:0000313" key="2">
    <source>
        <dbReference type="EMBL" id="CDS85040.1"/>
    </source>
</evidence>
<evidence type="ECO:0000313" key="4">
    <source>
        <dbReference type="EMBL" id="CDT69570.1"/>
    </source>
</evidence>
<dbReference type="AlphaFoldDB" id="A0A069AM43"/>
<gene>
    <name evidence="4" type="ORF">BN1095_640097</name>
    <name evidence="3" type="ORF">BN1096_740153</name>
    <name evidence="2" type="ORF">BN1097_360036</name>
</gene>
<dbReference type="EMBL" id="LK933338">
    <property type="protein sequence ID" value="CDT69570.1"/>
    <property type="molecule type" value="Genomic_DNA"/>
</dbReference>
<accession>A0A069AM43</accession>
<feature type="domain" description="DUF3786" evidence="1">
    <location>
        <begin position="25"/>
        <end position="199"/>
    </location>
</feature>
<evidence type="ECO:0000259" key="1">
    <source>
        <dbReference type="Pfam" id="PF12654"/>
    </source>
</evidence>
<dbReference type="EMBL" id="LK932529">
    <property type="protein sequence ID" value="CDS89541.1"/>
    <property type="molecule type" value="Genomic_DNA"/>
</dbReference>